<gene>
    <name evidence="5" type="ORF">C7M71_003740</name>
</gene>
<dbReference type="InterPro" id="IPR036390">
    <property type="entry name" value="WH_DNA-bd_sf"/>
</dbReference>
<dbReference type="PRINTS" id="PR00598">
    <property type="entry name" value="HTHMARR"/>
</dbReference>
<organism evidence="5 6">
    <name type="scientific">Peterkaempfera bronchialis</name>
    <dbReference type="NCBI Taxonomy" id="2126346"/>
    <lineage>
        <taxon>Bacteria</taxon>
        <taxon>Bacillati</taxon>
        <taxon>Actinomycetota</taxon>
        <taxon>Actinomycetes</taxon>
        <taxon>Kitasatosporales</taxon>
        <taxon>Streptomycetaceae</taxon>
        <taxon>Peterkaempfera</taxon>
    </lineage>
</organism>
<dbReference type="InterPro" id="IPR023187">
    <property type="entry name" value="Tscrpt_reg_MarR-type_CS"/>
</dbReference>
<dbReference type="InterPro" id="IPR000835">
    <property type="entry name" value="HTH_MarR-typ"/>
</dbReference>
<evidence type="ECO:0000256" key="3">
    <source>
        <dbReference type="ARBA" id="ARBA00023163"/>
    </source>
</evidence>
<protein>
    <submittedName>
        <fullName evidence="5">MarR family transcriptional regulator</fullName>
    </submittedName>
</protein>
<dbReference type="RefSeq" id="WP_111493122.1">
    <property type="nucleotide sequence ID" value="NZ_CP031264.1"/>
</dbReference>
<dbReference type="OrthoDB" id="5195026at2"/>
<sequence>MPDLDPAAERALVEEWRDLLARHAATACALDRELNDRHGLGMSEFEVLERLAESVSGGCEKLRVQELSAAVHLSQSALSRLIGRLEKNGLVERAMCSADRRGIFVSLTPAGRSRYQEARPTQREVLARVLSPDADVDADAASVQALT</sequence>
<dbReference type="EMBL" id="CP031264">
    <property type="protein sequence ID" value="AXI76700.1"/>
    <property type="molecule type" value="Genomic_DNA"/>
</dbReference>
<evidence type="ECO:0000256" key="2">
    <source>
        <dbReference type="ARBA" id="ARBA00023125"/>
    </source>
</evidence>
<name>A0A345SSJ5_9ACTN</name>
<dbReference type="PANTHER" id="PTHR33164">
    <property type="entry name" value="TRANSCRIPTIONAL REGULATOR, MARR FAMILY"/>
    <property type="match status" value="1"/>
</dbReference>
<dbReference type="Gene3D" id="1.10.10.10">
    <property type="entry name" value="Winged helix-like DNA-binding domain superfamily/Winged helix DNA-binding domain"/>
    <property type="match status" value="1"/>
</dbReference>
<dbReference type="KEGG" id="stri:C7M71_003740"/>
<dbReference type="GO" id="GO:0003700">
    <property type="term" value="F:DNA-binding transcription factor activity"/>
    <property type="evidence" value="ECO:0007669"/>
    <property type="project" value="InterPro"/>
</dbReference>
<keyword evidence="6" id="KW-1185">Reference proteome</keyword>
<dbReference type="InterPro" id="IPR036388">
    <property type="entry name" value="WH-like_DNA-bd_sf"/>
</dbReference>
<evidence type="ECO:0000256" key="1">
    <source>
        <dbReference type="ARBA" id="ARBA00023015"/>
    </source>
</evidence>
<dbReference type="GO" id="GO:0003677">
    <property type="term" value="F:DNA binding"/>
    <property type="evidence" value="ECO:0007669"/>
    <property type="project" value="UniProtKB-KW"/>
</dbReference>
<keyword evidence="2" id="KW-0238">DNA-binding</keyword>
<dbReference type="PROSITE" id="PS50995">
    <property type="entry name" value="HTH_MARR_2"/>
    <property type="match status" value="1"/>
</dbReference>
<dbReference type="PANTHER" id="PTHR33164:SF99">
    <property type="entry name" value="MARR FAMILY REGULATORY PROTEIN"/>
    <property type="match status" value="1"/>
</dbReference>
<reference evidence="6" key="1">
    <citation type="submission" date="2018-07" db="EMBL/GenBank/DDBJ databases">
        <title>Streptacidiphilus bronchialis DSM 106435 chromosome.</title>
        <authorList>
            <person name="Batra D."/>
            <person name="Gulvik C.A."/>
        </authorList>
    </citation>
    <scope>NUCLEOTIDE SEQUENCE [LARGE SCALE GENOMIC DNA]</scope>
    <source>
        <strain evidence="6">DSM 106435</strain>
    </source>
</reference>
<accession>A0A345SSJ5</accession>
<dbReference type="PROSITE" id="PS01117">
    <property type="entry name" value="HTH_MARR_1"/>
    <property type="match status" value="1"/>
</dbReference>
<proteinExistence type="predicted"/>
<keyword evidence="1" id="KW-0805">Transcription regulation</keyword>
<feature type="domain" description="HTH marR-type" evidence="4">
    <location>
        <begin position="1"/>
        <end position="147"/>
    </location>
</feature>
<dbReference type="SMART" id="SM00347">
    <property type="entry name" value="HTH_MARR"/>
    <property type="match status" value="1"/>
</dbReference>
<dbReference type="AlphaFoldDB" id="A0A345SSJ5"/>
<dbReference type="Pfam" id="PF12802">
    <property type="entry name" value="MarR_2"/>
    <property type="match status" value="1"/>
</dbReference>
<dbReference type="Proteomes" id="UP000249340">
    <property type="component" value="Chromosome"/>
</dbReference>
<evidence type="ECO:0000259" key="4">
    <source>
        <dbReference type="PROSITE" id="PS50995"/>
    </source>
</evidence>
<dbReference type="SUPFAM" id="SSF46785">
    <property type="entry name" value="Winged helix' DNA-binding domain"/>
    <property type="match status" value="1"/>
</dbReference>
<keyword evidence="3" id="KW-0804">Transcription</keyword>
<dbReference type="GO" id="GO:0006950">
    <property type="term" value="P:response to stress"/>
    <property type="evidence" value="ECO:0007669"/>
    <property type="project" value="TreeGrafter"/>
</dbReference>
<evidence type="ECO:0000313" key="6">
    <source>
        <dbReference type="Proteomes" id="UP000249340"/>
    </source>
</evidence>
<dbReference type="InterPro" id="IPR039422">
    <property type="entry name" value="MarR/SlyA-like"/>
</dbReference>
<evidence type="ECO:0000313" key="5">
    <source>
        <dbReference type="EMBL" id="AXI76700.1"/>
    </source>
</evidence>